<evidence type="ECO:0000256" key="3">
    <source>
        <dbReference type="ARBA" id="ARBA00022988"/>
    </source>
</evidence>
<accession>A0A660CBT7</accession>
<dbReference type="PANTHER" id="PTHR31715:SF0">
    <property type="entry name" value="UREASE ACCESSORY PROTEIN G"/>
    <property type="match status" value="1"/>
</dbReference>
<evidence type="ECO:0000256" key="1">
    <source>
        <dbReference type="ARBA" id="ARBA00005732"/>
    </source>
</evidence>
<dbReference type="InterPro" id="IPR003495">
    <property type="entry name" value="CobW/HypB/UreG_nucleotide-bd"/>
</dbReference>
<proteinExistence type="inferred from homology"/>
<evidence type="ECO:0000256" key="4">
    <source>
        <dbReference type="ARBA" id="ARBA00023134"/>
    </source>
</evidence>
<feature type="compositionally biased region" description="Low complexity" evidence="7">
    <location>
        <begin position="29"/>
        <end position="42"/>
    </location>
</feature>
<feature type="binding site" evidence="6">
    <location>
        <begin position="55"/>
        <end position="62"/>
    </location>
    <ligand>
        <name>GTP</name>
        <dbReference type="ChEBI" id="CHEBI:37565"/>
    </ligand>
</feature>
<organism evidence="9 10">
    <name type="scientific">Prauserella rugosa</name>
    <dbReference type="NCBI Taxonomy" id="43354"/>
    <lineage>
        <taxon>Bacteria</taxon>
        <taxon>Bacillati</taxon>
        <taxon>Actinomycetota</taxon>
        <taxon>Actinomycetes</taxon>
        <taxon>Pseudonocardiales</taxon>
        <taxon>Pseudonocardiaceae</taxon>
        <taxon>Prauserella</taxon>
    </lineage>
</organism>
<dbReference type="Pfam" id="PF02492">
    <property type="entry name" value="cobW"/>
    <property type="match status" value="1"/>
</dbReference>
<keyword evidence="4 6" id="KW-0342">GTP-binding</keyword>
<protein>
    <recommendedName>
        <fullName evidence="6">Urease accessory protein UreG</fullName>
    </recommendedName>
</protein>
<reference evidence="9 10" key="1">
    <citation type="submission" date="2019-07" db="EMBL/GenBank/DDBJ databases">
        <title>R&amp;d 2014.</title>
        <authorList>
            <person name="Klenk H.-P."/>
        </authorList>
    </citation>
    <scope>NUCLEOTIDE SEQUENCE [LARGE SCALE GENOMIC DNA]</scope>
    <source>
        <strain evidence="9 10">DSM 43194</strain>
    </source>
</reference>
<dbReference type="EMBL" id="VLJV01000001">
    <property type="protein sequence ID" value="TWH20952.1"/>
    <property type="molecule type" value="Genomic_DNA"/>
</dbReference>
<sequence length="247" mass="25833">MPVEHDHTHGHEHSNSHGHGHGHVHPVNFDPTAAEPDPFDAAPEAGRAYRIGIGGPVGSGKTALTAALCRALGGELNLAVVTNDIYTTEDADFLRKAGVLDPERIEAVQTGACPHTAIRDDITANLDAVDELEARFPGLDLVIIESGGDNLTAVFSRGLVDAQVFVVDVAGGDKVPRKGGPGVTTADLLVINKIDIAHLVGADMDVMTSDAHRMRGKLPVITQSLVDTPDAPAVADWVRSLLPVGAV</sequence>
<comment type="subcellular location">
    <subcellularLocation>
        <location evidence="6">Cytoplasm</location>
    </subcellularLocation>
</comment>
<dbReference type="NCBIfam" id="TIGR00101">
    <property type="entry name" value="ureG"/>
    <property type="match status" value="1"/>
</dbReference>
<evidence type="ECO:0000256" key="6">
    <source>
        <dbReference type="HAMAP-Rule" id="MF_01389"/>
    </source>
</evidence>
<comment type="function">
    <text evidence="6">Facilitates the functional incorporation of the urease nickel metallocenter. This process requires GTP hydrolysis, probably effectuated by UreG.</text>
</comment>
<keyword evidence="2 6" id="KW-0547">Nucleotide-binding</keyword>
<dbReference type="GO" id="GO:0005525">
    <property type="term" value="F:GTP binding"/>
    <property type="evidence" value="ECO:0007669"/>
    <property type="project" value="UniProtKB-KW"/>
</dbReference>
<dbReference type="GO" id="GO:0043419">
    <property type="term" value="P:urea catabolic process"/>
    <property type="evidence" value="ECO:0007669"/>
    <property type="project" value="InterPro"/>
</dbReference>
<dbReference type="SUPFAM" id="SSF52540">
    <property type="entry name" value="P-loop containing nucleoside triphosphate hydrolases"/>
    <property type="match status" value="1"/>
</dbReference>
<dbReference type="GO" id="GO:0003924">
    <property type="term" value="F:GTPase activity"/>
    <property type="evidence" value="ECO:0007669"/>
    <property type="project" value="InterPro"/>
</dbReference>
<comment type="similarity">
    <text evidence="1 6">Belongs to the SIMIBI class G3E GTPase family. UreG subfamily.</text>
</comment>
<comment type="caution">
    <text evidence="9">The sequence shown here is derived from an EMBL/GenBank/DDBJ whole genome shotgun (WGS) entry which is preliminary data.</text>
</comment>
<keyword evidence="5 6" id="KW-0143">Chaperone</keyword>
<feature type="domain" description="CobW/HypB/UreG nucleotide-binding" evidence="8">
    <location>
        <begin position="51"/>
        <end position="221"/>
    </location>
</feature>
<dbReference type="InterPro" id="IPR027417">
    <property type="entry name" value="P-loop_NTPase"/>
</dbReference>
<feature type="compositionally biased region" description="Basic and acidic residues" evidence="7">
    <location>
        <begin position="1"/>
        <end position="15"/>
    </location>
</feature>
<dbReference type="PANTHER" id="PTHR31715">
    <property type="entry name" value="UREASE ACCESSORY PROTEIN G"/>
    <property type="match status" value="1"/>
</dbReference>
<dbReference type="AlphaFoldDB" id="A0A660CBT7"/>
<feature type="region of interest" description="Disordered" evidence="7">
    <location>
        <begin position="1"/>
        <end position="42"/>
    </location>
</feature>
<dbReference type="InterPro" id="IPR004400">
    <property type="entry name" value="UreG"/>
</dbReference>
<dbReference type="HAMAP" id="MF_01389">
    <property type="entry name" value="UreG"/>
    <property type="match status" value="1"/>
</dbReference>
<evidence type="ECO:0000313" key="10">
    <source>
        <dbReference type="Proteomes" id="UP000317303"/>
    </source>
</evidence>
<gene>
    <name evidence="6" type="primary">ureG</name>
    <name evidence="9" type="ORF">JD82_02803</name>
</gene>
<evidence type="ECO:0000256" key="7">
    <source>
        <dbReference type="SAM" id="MobiDB-lite"/>
    </source>
</evidence>
<evidence type="ECO:0000313" key="9">
    <source>
        <dbReference type="EMBL" id="TWH20952.1"/>
    </source>
</evidence>
<evidence type="ECO:0000256" key="5">
    <source>
        <dbReference type="ARBA" id="ARBA00023186"/>
    </source>
</evidence>
<dbReference type="RefSeq" id="WP_211252637.1">
    <property type="nucleotide sequence ID" value="NZ_JOIJ01000023.1"/>
</dbReference>
<dbReference type="GO" id="GO:0005737">
    <property type="term" value="C:cytoplasm"/>
    <property type="evidence" value="ECO:0007669"/>
    <property type="project" value="UniProtKB-SubCell"/>
</dbReference>
<keyword evidence="6" id="KW-0963">Cytoplasm</keyword>
<comment type="subunit">
    <text evidence="6">Homodimer. UreD, UreF and UreG form a complex that acts as a GTP-hydrolysis-dependent molecular chaperone, activating the urease apoprotein by helping to assemble the nickel containing metallocenter of UreC. The UreE protein probably delivers the nickel.</text>
</comment>
<dbReference type="Gene3D" id="3.40.50.300">
    <property type="entry name" value="P-loop containing nucleotide triphosphate hydrolases"/>
    <property type="match status" value="1"/>
</dbReference>
<keyword evidence="3 6" id="KW-0996">Nickel insertion</keyword>
<evidence type="ECO:0000259" key="8">
    <source>
        <dbReference type="Pfam" id="PF02492"/>
    </source>
</evidence>
<keyword evidence="10" id="KW-1185">Reference proteome</keyword>
<dbReference type="GO" id="GO:0016151">
    <property type="term" value="F:nickel cation binding"/>
    <property type="evidence" value="ECO:0007669"/>
    <property type="project" value="UniProtKB-UniRule"/>
</dbReference>
<name>A0A660CBT7_9PSEU</name>
<evidence type="ECO:0000256" key="2">
    <source>
        <dbReference type="ARBA" id="ARBA00022741"/>
    </source>
</evidence>
<dbReference type="Proteomes" id="UP000317303">
    <property type="component" value="Unassembled WGS sequence"/>
</dbReference>